<dbReference type="EMBL" id="QKTW01000003">
    <property type="protein sequence ID" value="PZF74578.1"/>
    <property type="molecule type" value="Genomic_DNA"/>
</dbReference>
<reference evidence="1 2" key="1">
    <citation type="submission" date="2018-06" db="EMBL/GenBank/DDBJ databases">
        <title>Mucibacter soli gen. nov., sp. nov., a new member of the family Chitinophagaceae producing mucin.</title>
        <authorList>
            <person name="Kim M.-K."/>
            <person name="Park S."/>
            <person name="Kim T.-S."/>
            <person name="Joung Y."/>
            <person name="Han J.-H."/>
            <person name="Kim S.B."/>
        </authorList>
    </citation>
    <scope>NUCLEOTIDE SEQUENCE [LARGE SCALE GENOMIC DNA]</scope>
    <source>
        <strain evidence="1 2">R1-15</strain>
    </source>
</reference>
<dbReference type="Proteomes" id="UP000248745">
    <property type="component" value="Unassembled WGS sequence"/>
</dbReference>
<organism evidence="1 2">
    <name type="scientific">Taibaiella soli</name>
    <dbReference type="NCBI Taxonomy" id="1649169"/>
    <lineage>
        <taxon>Bacteria</taxon>
        <taxon>Pseudomonadati</taxon>
        <taxon>Bacteroidota</taxon>
        <taxon>Chitinophagia</taxon>
        <taxon>Chitinophagales</taxon>
        <taxon>Chitinophagaceae</taxon>
        <taxon>Taibaiella</taxon>
    </lineage>
</organism>
<sequence>MGTDNQGEKNGDTKRSIAVGGVYSGMSLLPQSGLADGFYIVSKLSNKAITIVPEGVQLQQTELTWPGNEPSSDADLTIVYSGSVTNPANFAAGTYNTYRIQWGSISPSTLINEFWSLQGTAATWGMPIVSMPSAELDNQRFIIQPTGNADTSIYIRILNTGRYVQIAGGSDVNTTVGAKVEQSDFSGDLNQKFFVKKRAY</sequence>
<dbReference type="AlphaFoldDB" id="A0A2W2B3J2"/>
<dbReference type="CDD" id="cd00161">
    <property type="entry name" value="beta-trefoil_Ricin-like"/>
    <property type="match status" value="1"/>
</dbReference>
<name>A0A2W2B3J2_9BACT</name>
<accession>A0A2W2B3J2</accession>
<dbReference type="SUPFAM" id="SSF50370">
    <property type="entry name" value="Ricin B-like lectins"/>
    <property type="match status" value="1"/>
</dbReference>
<keyword evidence="2" id="KW-1185">Reference proteome</keyword>
<evidence type="ECO:0000313" key="2">
    <source>
        <dbReference type="Proteomes" id="UP000248745"/>
    </source>
</evidence>
<comment type="caution">
    <text evidence="1">The sequence shown here is derived from an EMBL/GenBank/DDBJ whole genome shotgun (WGS) entry which is preliminary data.</text>
</comment>
<protein>
    <submittedName>
        <fullName evidence="1">Uncharacterized protein</fullName>
    </submittedName>
</protein>
<evidence type="ECO:0000313" key="1">
    <source>
        <dbReference type="EMBL" id="PZF74578.1"/>
    </source>
</evidence>
<gene>
    <name evidence="1" type="ORF">DN068_03095</name>
</gene>
<proteinExistence type="predicted"/>
<dbReference type="Gene3D" id="2.80.10.50">
    <property type="match status" value="1"/>
</dbReference>
<dbReference type="InterPro" id="IPR035992">
    <property type="entry name" value="Ricin_B-like_lectins"/>
</dbReference>